<gene>
    <name evidence="1" type="ORF">Y1Q_0003281</name>
</gene>
<protein>
    <submittedName>
        <fullName evidence="1">Uncharacterized protein</fullName>
    </submittedName>
</protein>
<evidence type="ECO:0000313" key="1">
    <source>
        <dbReference type="EMBL" id="KYO22799.1"/>
    </source>
</evidence>
<comment type="caution">
    <text evidence="1">The sequence shown here is derived from an EMBL/GenBank/DDBJ whole genome shotgun (WGS) entry which is preliminary data.</text>
</comment>
<name>A0A151ME75_ALLMI</name>
<dbReference type="Proteomes" id="UP000050525">
    <property type="component" value="Unassembled WGS sequence"/>
</dbReference>
<keyword evidence="2" id="KW-1185">Reference proteome</keyword>
<proteinExistence type="predicted"/>
<reference evidence="1 2" key="1">
    <citation type="journal article" date="2012" name="Genome Biol.">
        <title>Sequencing three crocodilian genomes to illuminate the evolution of archosaurs and amniotes.</title>
        <authorList>
            <person name="St John J.A."/>
            <person name="Braun E.L."/>
            <person name="Isberg S.R."/>
            <person name="Miles L.G."/>
            <person name="Chong A.Y."/>
            <person name="Gongora J."/>
            <person name="Dalzell P."/>
            <person name="Moran C."/>
            <person name="Bed'hom B."/>
            <person name="Abzhanov A."/>
            <person name="Burgess S.C."/>
            <person name="Cooksey A.M."/>
            <person name="Castoe T.A."/>
            <person name="Crawford N.G."/>
            <person name="Densmore L.D."/>
            <person name="Drew J.C."/>
            <person name="Edwards S.V."/>
            <person name="Faircloth B.C."/>
            <person name="Fujita M.K."/>
            <person name="Greenwold M.J."/>
            <person name="Hoffmann F.G."/>
            <person name="Howard J.M."/>
            <person name="Iguchi T."/>
            <person name="Janes D.E."/>
            <person name="Khan S.Y."/>
            <person name="Kohno S."/>
            <person name="de Koning A.J."/>
            <person name="Lance S.L."/>
            <person name="McCarthy F.M."/>
            <person name="McCormack J.E."/>
            <person name="Merchant M.E."/>
            <person name="Peterson D.G."/>
            <person name="Pollock D.D."/>
            <person name="Pourmand N."/>
            <person name="Raney B.J."/>
            <person name="Roessler K.A."/>
            <person name="Sanford J.R."/>
            <person name="Sawyer R.H."/>
            <person name="Schmidt C.J."/>
            <person name="Triplett E.W."/>
            <person name="Tuberville T.D."/>
            <person name="Venegas-Anaya M."/>
            <person name="Howard J.T."/>
            <person name="Jarvis E.D."/>
            <person name="Guillette L.J.Jr."/>
            <person name="Glenn T.C."/>
            <person name="Green R.E."/>
            <person name="Ray D.A."/>
        </authorList>
    </citation>
    <scope>NUCLEOTIDE SEQUENCE [LARGE SCALE GENOMIC DNA]</scope>
    <source>
        <strain evidence="1">KSC_2009_1</strain>
    </source>
</reference>
<evidence type="ECO:0000313" key="2">
    <source>
        <dbReference type="Proteomes" id="UP000050525"/>
    </source>
</evidence>
<organism evidence="1 2">
    <name type="scientific">Alligator mississippiensis</name>
    <name type="common">American alligator</name>
    <dbReference type="NCBI Taxonomy" id="8496"/>
    <lineage>
        <taxon>Eukaryota</taxon>
        <taxon>Metazoa</taxon>
        <taxon>Chordata</taxon>
        <taxon>Craniata</taxon>
        <taxon>Vertebrata</taxon>
        <taxon>Euteleostomi</taxon>
        <taxon>Archelosauria</taxon>
        <taxon>Archosauria</taxon>
        <taxon>Crocodylia</taxon>
        <taxon>Alligatoridae</taxon>
        <taxon>Alligatorinae</taxon>
        <taxon>Alligator</taxon>
    </lineage>
</organism>
<accession>A0A151ME75</accession>
<dbReference type="AlphaFoldDB" id="A0A151ME75"/>
<sequence length="106" mass="11648">MAHHCFTPRQLCGIHGPVPDEMENAPCADLIVCAPSSSSLKAYRIPQRETAVLLLLNSLEQLSHQLFSCWMSSSTSWENGGVDDCGAEHTTPHRIIECTPSHGYRA</sequence>
<dbReference type="EMBL" id="AKHW03006231">
    <property type="protein sequence ID" value="KYO22799.1"/>
    <property type="molecule type" value="Genomic_DNA"/>
</dbReference>